<reference evidence="1 2" key="1">
    <citation type="submission" date="2019-12" db="EMBL/GenBank/DDBJ databases">
        <authorList>
            <person name="Wolfe R."/>
            <person name="Danczak R."/>
            <person name="Wilkins M."/>
        </authorList>
    </citation>
    <scope>NUCLEOTIDE SEQUENCE [LARGE SCALE GENOMIC DNA]</scope>
    <source>
        <strain evidence="1">X2_MaxBin.013</strain>
    </source>
</reference>
<dbReference type="InterPro" id="IPR038475">
    <property type="entry name" value="RecG_C_sf"/>
</dbReference>
<accession>A0A833L0I8</accession>
<sequence length="414" mass="47964">MVEMDNMTLKKMLIETEPDFSAKIIDGFIVADIDEEALGILKRKWSQKSNREDFLQFSTEKVLQATGLMSDKGLNYACLILLGEKEKIDEYLPGSEIIFEWRQDNNKISYDYRKNWREPFFKIYEEIWAAINARNLRMPFQEGFVQREIYAFSEKPIREAILNAVAHRDYSINKQSIFMKASPEEFVIESPGGLLPGITPENIIYKSAWRNRTIAEVFEKAGLVERSGQGMDDIFSSSIKEGKGLPDLTESNPFSVKLKMPAKVKDKNFIIFLEKVANEKQISLSIEEICELEQIREHQKTNKIEHKEKFMKNGIIEKIGKARGTKYILSHTYYKHEGKVGVYTRLSGVSREKQKELIIMHIEKNGKGFLSEFIDIFPELKIKDINNLLQELRRSGIVHFIGPKRSGYWGIINK</sequence>
<gene>
    <name evidence="1" type="ORF">FD145_1110</name>
</gene>
<name>A0A833L0I8_UNCSA</name>
<dbReference type="EMBL" id="WPAF01000018">
    <property type="protein sequence ID" value="KAF0133794.1"/>
    <property type="molecule type" value="Genomic_DNA"/>
</dbReference>
<comment type="caution">
    <text evidence="1">The sequence shown here is derived from an EMBL/GenBank/DDBJ whole genome shotgun (WGS) entry which is preliminary data.</text>
</comment>
<organism evidence="1 2">
    <name type="scientific">Candidatus Saganbacteria bacterium</name>
    <dbReference type="NCBI Taxonomy" id="2575572"/>
    <lineage>
        <taxon>Bacteria</taxon>
        <taxon>Bacillati</taxon>
        <taxon>Saganbacteria</taxon>
    </lineage>
</organism>
<protein>
    <recommendedName>
        <fullName evidence="3">Transcriptional regulator</fullName>
    </recommendedName>
</protein>
<dbReference type="AlphaFoldDB" id="A0A833L0I8"/>
<evidence type="ECO:0008006" key="3">
    <source>
        <dbReference type="Google" id="ProtNLM"/>
    </source>
</evidence>
<dbReference type="PANTHER" id="PTHR30595">
    <property type="entry name" value="GLPR-RELATED TRANSCRIPTIONAL REPRESSOR"/>
    <property type="match status" value="1"/>
</dbReference>
<dbReference type="Pfam" id="PF13749">
    <property type="entry name" value="HATPase_c_4"/>
    <property type="match status" value="1"/>
</dbReference>
<proteinExistence type="predicted"/>
<dbReference type="PANTHER" id="PTHR30595:SF6">
    <property type="entry name" value="SCHLAFEN ALBA-2 DOMAIN-CONTAINING PROTEIN"/>
    <property type="match status" value="1"/>
</dbReference>
<dbReference type="Gene3D" id="3.30.565.60">
    <property type="match status" value="1"/>
</dbReference>
<evidence type="ECO:0000313" key="1">
    <source>
        <dbReference type="EMBL" id="KAF0133794.1"/>
    </source>
</evidence>
<dbReference type="Proteomes" id="UP000488506">
    <property type="component" value="Unassembled WGS sequence"/>
</dbReference>
<evidence type="ECO:0000313" key="2">
    <source>
        <dbReference type="Proteomes" id="UP000488506"/>
    </source>
</evidence>